<proteinExistence type="predicted"/>
<feature type="compositionally biased region" description="Basic and acidic residues" evidence="1">
    <location>
        <begin position="679"/>
        <end position="693"/>
    </location>
</feature>
<name>A0ABX0Y470_9ACTN</name>
<evidence type="ECO:0000313" key="4">
    <source>
        <dbReference type="Proteomes" id="UP000722989"/>
    </source>
</evidence>
<dbReference type="InterPro" id="IPR029002">
    <property type="entry name" value="PLPC/GPLD1"/>
</dbReference>
<evidence type="ECO:0000259" key="2">
    <source>
        <dbReference type="Pfam" id="PF00882"/>
    </source>
</evidence>
<gene>
    <name evidence="3" type="ORF">HC031_21235</name>
</gene>
<dbReference type="RefSeq" id="WP_167927117.1">
    <property type="nucleotide sequence ID" value="NZ_JAATVY010000016.1"/>
</dbReference>
<protein>
    <submittedName>
        <fullName evidence="3">Zinc dependent phospholipase C family protein</fullName>
    </submittedName>
</protein>
<feature type="non-terminal residue" evidence="3">
    <location>
        <position position="747"/>
    </location>
</feature>
<feature type="region of interest" description="Disordered" evidence="1">
    <location>
        <begin position="677"/>
        <end position="712"/>
    </location>
</feature>
<accession>A0ABX0Y470</accession>
<comment type="caution">
    <text evidence="3">The sequence shown here is derived from an EMBL/GenBank/DDBJ whole genome shotgun (WGS) entry which is preliminary data.</text>
</comment>
<evidence type="ECO:0000256" key="1">
    <source>
        <dbReference type="SAM" id="MobiDB-lite"/>
    </source>
</evidence>
<feature type="domain" description="Phospholipase C/D" evidence="2">
    <location>
        <begin position="174"/>
        <end position="252"/>
    </location>
</feature>
<sequence length="747" mass="82567">MPGPYIHMSAARHAARALDDGFHIVGSDRIDPEWSGPEASELADLLREHPNFAALGAIGPDLFFFLADFRDQIVGGVRFPVSSVLVTVLNFVESVYSALDPYITKYEKYLGPISEDTAEELSRLTGGLSESVGNISGELSAILTNALADFVTQQGDILEFFSLGLNHGYDEQAYFWSDMLHYRQTGAFAQALWRNAVSNESDEHKAYALGYLSHVAADTVAHAFVNQVAGGPFRVHWQRHHLVENHADAHWYLNDDDSAAPRNTPGYDELTESALYFDIAFGEGRDEGAPVARPSFPVGDTLRDNYVRRRTLDIDSKLSPDLADLLIKTITDIYYAPGVPHPAILRGNDGRPDTELVQNTYDLLFRFLKLTTVDGFKHEPPPPPEWFPNLDFPTPSDPAGDQPPGPDDGGDFWDDLLDFVLSVINALGYVVQVAIYLATLPWAIIADVVTYPLRTGLYYALELPLFYLLKYFRAVLVRTGYLMPTQDEIDQSLIRVGNRLRVGWQDLLTDAGDIFGGLLDPGPNEDTTTPARDLKYPYEHETDEFRHPWQYPDGAKTATETCPATAGPHGEEAGPRALFRGITPSADIRDRLETATAPTPTAQTVSTATADVIDCDITPTNNLGDLITMTTYTMWLATRFPDGGEGGGPVPLTDWNLDADRGYGYHCWDWNRLPANPDPNHDPQDPEGNRFREPCTWPSQEDDGHRYHSGTPLEIHWAGPGLPDPGCVKPECVEKCPPPVPPVPPVG</sequence>
<dbReference type="Proteomes" id="UP000722989">
    <property type="component" value="Unassembled WGS sequence"/>
</dbReference>
<evidence type="ECO:0000313" key="3">
    <source>
        <dbReference type="EMBL" id="NJC72222.1"/>
    </source>
</evidence>
<reference evidence="3 4" key="1">
    <citation type="submission" date="2020-03" db="EMBL/GenBank/DDBJ databases">
        <title>WGS of the type strain of Planosporangium spp.</title>
        <authorList>
            <person name="Thawai C."/>
        </authorList>
    </citation>
    <scope>NUCLEOTIDE SEQUENCE [LARGE SCALE GENOMIC DNA]</scope>
    <source>
        <strain evidence="3 4">TBRC 5610</strain>
    </source>
</reference>
<feature type="region of interest" description="Disordered" evidence="1">
    <location>
        <begin position="379"/>
        <end position="407"/>
    </location>
</feature>
<keyword evidence="4" id="KW-1185">Reference proteome</keyword>
<dbReference type="Pfam" id="PF00882">
    <property type="entry name" value="Zn_dep_PLPC"/>
    <property type="match status" value="1"/>
</dbReference>
<organism evidence="3 4">
    <name type="scientific">Planosporangium thailandense</name>
    <dbReference type="NCBI Taxonomy" id="765197"/>
    <lineage>
        <taxon>Bacteria</taxon>
        <taxon>Bacillati</taxon>
        <taxon>Actinomycetota</taxon>
        <taxon>Actinomycetes</taxon>
        <taxon>Micromonosporales</taxon>
        <taxon>Micromonosporaceae</taxon>
        <taxon>Planosporangium</taxon>
    </lineage>
</organism>
<dbReference type="EMBL" id="JAATVY010000016">
    <property type="protein sequence ID" value="NJC72222.1"/>
    <property type="molecule type" value="Genomic_DNA"/>
</dbReference>